<name>B4SFF0_PELPB</name>
<dbReference type="RefSeq" id="WP_012509202.1">
    <property type="nucleotide sequence ID" value="NC_011060.1"/>
</dbReference>
<dbReference type="Pfam" id="PF09643">
    <property type="entry name" value="YopX"/>
    <property type="match status" value="1"/>
</dbReference>
<organism evidence="2 3">
    <name type="scientific">Pelodictyon phaeoclathratiforme (strain DSM 5477 / BU-1)</name>
    <dbReference type="NCBI Taxonomy" id="324925"/>
    <lineage>
        <taxon>Bacteria</taxon>
        <taxon>Pseudomonadati</taxon>
        <taxon>Chlorobiota</taxon>
        <taxon>Chlorobiia</taxon>
        <taxon>Chlorobiales</taxon>
        <taxon>Chlorobiaceae</taxon>
        <taxon>Chlorobium/Pelodictyon group</taxon>
        <taxon>Pelodictyon</taxon>
    </lineage>
</organism>
<feature type="domain" description="YopX protein" evidence="1">
    <location>
        <begin position="16"/>
        <end position="106"/>
    </location>
</feature>
<dbReference type="InterPro" id="IPR019096">
    <property type="entry name" value="YopX_protein"/>
</dbReference>
<dbReference type="HOGENOM" id="CLU_107462_2_2_10"/>
<dbReference type="AlphaFoldDB" id="B4SFF0"/>
<evidence type="ECO:0000259" key="1">
    <source>
        <dbReference type="Pfam" id="PF09643"/>
    </source>
</evidence>
<dbReference type="InterPro" id="IPR023385">
    <property type="entry name" value="YopX-like_C"/>
</dbReference>
<dbReference type="Proteomes" id="UP000002724">
    <property type="component" value="Chromosome"/>
</dbReference>
<evidence type="ECO:0000313" key="3">
    <source>
        <dbReference type="Proteomes" id="UP000002724"/>
    </source>
</evidence>
<accession>B4SFF0</accession>
<dbReference type="KEGG" id="pph:Ppha_2567"/>
<sequence>MDIKKIKFKALFQDISSLQDIWQFSTVNTHDVDFIKFRQRSEWLQYTGLDDKDGHEIFEGDLLEWDKIILEVVFEAGSFRVLNEGDSDMLLWFCLPDCKVIGNKYEKKVKH</sequence>
<proteinExistence type="predicted"/>
<dbReference type="SUPFAM" id="SSF159006">
    <property type="entry name" value="YopX-like"/>
    <property type="match status" value="1"/>
</dbReference>
<gene>
    <name evidence="2" type="ordered locus">Ppha_2567</name>
</gene>
<dbReference type="STRING" id="324925.Ppha_2567"/>
<protein>
    <recommendedName>
        <fullName evidence="1">YopX protein domain-containing protein</fullName>
    </recommendedName>
</protein>
<keyword evidence="3" id="KW-1185">Reference proteome</keyword>
<dbReference type="Gene3D" id="2.30.30.290">
    <property type="entry name" value="YopX-like domains"/>
    <property type="match status" value="1"/>
</dbReference>
<dbReference type="EMBL" id="CP001110">
    <property type="protein sequence ID" value="ACF44729.1"/>
    <property type="molecule type" value="Genomic_DNA"/>
</dbReference>
<evidence type="ECO:0000313" key="2">
    <source>
        <dbReference type="EMBL" id="ACF44729.1"/>
    </source>
</evidence>
<reference evidence="2 3" key="1">
    <citation type="submission" date="2008-06" db="EMBL/GenBank/DDBJ databases">
        <title>Complete sequence of Pelodictyon phaeoclathratiforme BU-1.</title>
        <authorList>
            <consortium name="US DOE Joint Genome Institute"/>
            <person name="Lucas S."/>
            <person name="Copeland A."/>
            <person name="Lapidus A."/>
            <person name="Glavina del Rio T."/>
            <person name="Dalin E."/>
            <person name="Tice H."/>
            <person name="Bruce D."/>
            <person name="Goodwin L."/>
            <person name="Pitluck S."/>
            <person name="Schmutz J."/>
            <person name="Larimer F."/>
            <person name="Land M."/>
            <person name="Hauser L."/>
            <person name="Kyrpides N."/>
            <person name="Mikhailova N."/>
            <person name="Liu Z."/>
            <person name="Li T."/>
            <person name="Zhao F."/>
            <person name="Overmann J."/>
            <person name="Bryant D.A."/>
            <person name="Richardson P."/>
        </authorList>
    </citation>
    <scope>NUCLEOTIDE SEQUENCE [LARGE SCALE GENOMIC DNA]</scope>
    <source>
        <strain evidence="3">DSM 5477 / BU-1</strain>
    </source>
</reference>